<reference evidence="3" key="1">
    <citation type="submission" date="2024-06" db="EMBL/GenBank/DDBJ databases">
        <title>Multi-omics analyses provide insights into the biosynthesis of the anticancer antibiotic pleurotin in Hohenbuehelia grisea.</title>
        <authorList>
            <person name="Weaver J.A."/>
            <person name="Alberti F."/>
        </authorList>
    </citation>
    <scope>NUCLEOTIDE SEQUENCE [LARGE SCALE GENOMIC DNA]</scope>
    <source>
        <strain evidence="3">T-177</strain>
    </source>
</reference>
<evidence type="ECO:0000259" key="1">
    <source>
        <dbReference type="Pfam" id="PF06985"/>
    </source>
</evidence>
<name>A0ABR3J0B2_9AGAR</name>
<proteinExistence type="predicted"/>
<dbReference type="InterPro" id="IPR052895">
    <property type="entry name" value="HetReg/Transcr_Mod"/>
</dbReference>
<evidence type="ECO:0000313" key="2">
    <source>
        <dbReference type="EMBL" id="KAL0949019.1"/>
    </source>
</evidence>
<dbReference type="Proteomes" id="UP001556367">
    <property type="component" value="Unassembled WGS sequence"/>
</dbReference>
<dbReference type="Pfam" id="PF06985">
    <property type="entry name" value="HET"/>
    <property type="match status" value="1"/>
</dbReference>
<comment type="caution">
    <text evidence="2">The sequence shown here is derived from an EMBL/GenBank/DDBJ whole genome shotgun (WGS) entry which is preliminary data.</text>
</comment>
<dbReference type="PANTHER" id="PTHR24148">
    <property type="entry name" value="ANKYRIN REPEAT DOMAIN-CONTAINING PROTEIN 39 HOMOLOG-RELATED"/>
    <property type="match status" value="1"/>
</dbReference>
<accession>A0ABR3J0B2</accession>
<sequence>MIEVLLSLKETLEICKTTTKACEHPEQNHRTPLRLLRPSDDGSWYNVVPFEGQEYLAISYCWPSHDWVRIHDSNTPARVLRLGEHLPHACPNFSIFAQKAVENATAKAGSLVWLDYECIAQNDGAEKSVQVHVMDKIYNKATHTVILLEDVEISTAELAFLQTQFLPEVTTHFDKYTRLVRRILGARWFTRAWCAQELILGRYSSFFVHRSDNPGGPPIVFSLPTLKHWIARASMHDPSINEFKLSDPRGLNPKVMRAGNFGNTMAWAFGVIHSLRCLNPYDKLAIVDNLIQADVSARVVALPVVSSNRMLADENVVRIVNVLAILRGDFSLLLTTHVASNSLRGIEGFRWAGLPLPGDIVSESWSPRAYEVEKAGEVSAEVDSGGIMLKGVASRVLEQTDWSFYRDIEGLHVTLNDEHHLIASDWLRKKYPTSRALQPDQAFFRDFLYVIEGFNLVEVYRLVFDAVNDEWFHDERYGDLKSHIQRHFSAYSPSVMFYASRLSFMRDGGACGFTVVKVEGDVKLLVKGNVSELRGKTIFQPYVIRPKEFSTILPTVNSFVLDDVDSGESSGMYQCIGGVRGFGLVPAMVDDMDTCVHIF</sequence>
<dbReference type="EMBL" id="JASNQZ010000012">
    <property type="protein sequence ID" value="KAL0949019.1"/>
    <property type="molecule type" value="Genomic_DNA"/>
</dbReference>
<evidence type="ECO:0000313" key="3">
    <source>
        <dbReference type="Proteomes" id="UP001556367"/>
    </source>
</evidence>
<gene>
    <name evidence="2" type="ORF">HGRIS_009114</name>
</gene>
<dbReference type="PANTHER" id="PTHR24148:SF82">
    <property type="entry name" value="HETEROKARYON INCOMPATIBILITY DOMAIN-CONTAINING PROTEIN"/>
    <property type="match status" value="1"/>
</dbReference>
<dbReference type="InterPro" id="IPR010730">
    <property type="entry name" value="HET"/>
</dbReference>
<feature type="domain" description="Heterokaryon incompatibility" evidence="1">
    <location>
        <begin position="55"/>
        <end position="197"/>
    </location>
</feature>
<organism evidence="2 3">
    <name type="scientific">Hohenbuehelia grisea</name>
    <dbReference type="NCBI Taxonomy" id="104357"/>
    <lineage>
        <taxon>Eukaryota</taxon>
        <taxon>Fungi</taxon>
        <taxon>Dikarya</taxon>
        <taxon>Basidiomycota</taxon>
        <taxon>Agaricomycotina</taxon>
        <taxon>Agaricomycetes</taxon>
        <taxon>Agaricomycetidae</taxon>
        <taxon>Agaricales</taxon>
        <taxon>Pleurotineae</taxon>
        <taxon>Pleurotaceae</taxon>
        <taxon>Hohenbuehelia</taxon>
    </lineage>
</organism>
<protein>
    <recommendedName>
        <fullName evidence="1">Heterokaryon incompatibility domain-containing protein</fullName>
    </recommendedName>
</protein>
<keyword evidence="3" id="KW-1185">Reference proteome</keyword>